<protein>
    <submittedName>
        <fullName evidence="3">Uncharacterized protein</fullName>
    </submittedName>
</protein>
<evidence type="ECO:0000256" key="1">
    <source>
        <dbReference type="SAM" id="MobiDB-lite"/>
    </source>
</evidence>
<keyword evidence="2" id="KW-0472">Membrane</keyword>
<evidence type="ECO:0000313" key="3">
    <source>
        <dbReference type="EMBL" id="KAJ3109978.1"/>
    </source>
</evidence>
<keyword evidence="4" id="KW-1185">Reference proteome</keyword>
<accession>A0AAD5XEV3</accession>
<name>A0AAD5XEV3_9FUNG</name>
<sequence>MESPVFGPSRKLIPTVLADFGGEFFKSYRLKLLIANAVVHIGLQAWFSAWLSAVKQSGGIPLKTAGKGKGSNKNAEKKKQE</sequence>
<reference evidence="3" key="1">
    <citation type="submission" date="2020-05" db="EMBL/GenBank/DDBJ databases">
        <title>Phylogenomic resolution of chytrid fungi.</title>
        <authorList>
            <person name="Stajich J.E."/>
            <person name="Amses K."/>
            <person name="Simmons R."/>
            <person name="Seto K."/>
            <person name="Myers J."/>
            <person name="Bonds A."/>
            <person name="Quandt C.A."/>
            <person name="Barry K."/>
            <person name="Liu P."/>
            <person name="Grigoriev I."/>
            <person name="Longcore J.E."/>
            <person name="James T.Y."/>
        </authorList>
    </citation>
    <scope>NUCLEOTIDE SEQUENCE</scope>
    <source>
        <strain evidence="3">JEL0513</strain>
    </source>
</reference>
<dbReference type="EMBL" id="JADGJH010001782">
    <property type="protein sequence ID" value="KAJ3109978.1"/>
    <property type="molecule type" value="Genomic_DNA"/>
</dbReference>
<comment type="caution">
    <text evidence="3">The sequence shown here is derived from an EMBL/GenBank/DDBJ whole genome shotgun (WGS) entry which is preliminary data.</text>
</comment>
<dbReference type="AlphaFoldDB" id="A0AAD5XEV3"/>
<dbReference type="Proteomes" id="UP001211907">
    <property type="component" value="Unassembled WGS sequence"/>
</dbReference>
<keyword evidence="2" id="KW-0812">Transmembrane</keyword>
<evidence type="ECO:0000313" key="4">
    <source>
        <dbReference type="Proteomes" id="UP001211907"/>
    </source>
</evidence>
<organism evidence="3 4">
    <name type="scientific">Physocladia obscura</name>
    <dbReference type="NCBI Taxonomy" id="109957"/>
    <lineage>
        <taxon>Eukaryota</taxon>
        <taxon>Fungi</taxon>
        <taxon>Fungi incertae sedis</taxon>
        <taxon>Chytridiomycota</taxon>
        <taxon>Chytridiomycota incertae sedis</taxon>
        <taxon>Chytridiomycetes</taxon>
        <taxon>Chytridiales</taxon>
        <taxon>Chytriomycetaceae</taxon>
        <taxon>Physocladia</taxon>
    </lineage>
</organism>
<feature type="region of interest" description="Disordered" evidence="1">
    <location>
        <begin position="59"/>
        <end position="81"/>
    </location>
</feature>
<evidence type="ECO:0000256" key="2">
    <source>
        <dbReference type="SAM" id="Phobius"/>
    </source>
</evidence>
<proteinExistence type="predicted"/>
<feature type="transmembrane region" description="Helical" evidence="2">
    <location>
        <begin position="33"/>
        <end position="53"/>
    </location>
</feature>
<gene>
    <name evidence="3" type="ORF">HK100_003197</name>
</gene>
<keyword evidence="2" id="KW-1133">Transmembrane helix</keyword>